<dbReference type="GO" id="GO:0000155">
    <property type="term" value="F:phosphorelay sensor kinase activity"/>
    <property type="evidence" value="ECO:0007669"/>
    <property type="project" value="InterPro"/>
</dbReference>
<dbReference type="EMBL" id="JACHCE010000001">
    <property type="protein sequence ID" value="MBB5635098.1"/>
    <property type="molecule type" value="Genomic_DNA"/>
</dbReference>
<feature type="transmembrane region" description="Helical" evidence="1">
    <location>
        <begin position="67"/>
        <end position="88"/>
    </location>
</feature>
<sequence>MVRLLENKWIRELLFFSLLFIFMVLNDREGLINPHEFRDGFFVFFMLYLHIQFQRFLILPFFVAGRYFLYGVMAIFTVFLFGTAAYFIDSWLSTVGWYDEAIINHQQLYLYYVLCCLICLIILLFVFFIIGYYSQQRKEINNQILMKDMELNLLRSQLNPHFLFNSLNNLYGISLEKPAEVPEKIMHMSRIMRYQLELSKKKYVSLQEDLDFITDYVAIEADRVSERCEVTMTAIAATPVLQQYEIAPMILISFVENAFKHYHIPPGAGKGYIHINFSMEQSRLMLHICNSANEDNVNPNSTQVGIANTKKRLMILYPRKYQITIDHQVLSYELNFSLELGKSDLLL</sequence>
<feature type="transmembrane region" description="Helical" evidence="1">
    <location>
        <begin position="108"/>
        <end position="133"/>
    </location>
</feature>
<dbReference type="PANTHER" id="PTHR34220:SF7">
    <property type="entry name" value="SENSOR HISTIDINE KINASE YPDA"/>
    <property type="match status" value="1"/>
</dbReference>
<dbReference type="AlphaFoldDB" id="A0A7W8ZJU5"/>
<feature type="transmembrane region" description="Helical" evidence="1">
    <location>
        <begin position="40"/>
        <end position="58"/>
    </location>
</feature>
<protein>
    <recommendedName>
        <fullName evidence="2">Signal transduction histidine kinase internal region domain-containing protein</fullName>
    </recommendedName>
</protein>
<keyword evidence="1" id="KW-0812">Transmembrane</keyword>
<dbReference type="Pfam" id="PF06580">
    <property type="entry name" value="His_kinase"/>
    <property type="match status" value="1"/>
</dbReference>
<reference evidence="3 4" key="1">
    <citation type="submission" date="2020-08" db="EMBL/GenBank/DDBJ databases">
        <title>Genomic Encyclopedia of Type Strains, Phase IV (KMG-V): Genome sequencing to study the core and pangenomes of soil and plant-associated prokaryotes.</title>
        <authorList>
            <person name="Whitman W."/>
        </authorList>
    </citation>
    <scope>NUCLEOTIDE SEQUENCE [LARGE SCALE GENOMIC DNA]</scope>
    <source>
        <strain evidence="3 4">S3M1</strain>
    </source>
</reference>
<organism evidence="3 4">
    <name type="scientific">Pedobacter cryoconitis</name>
    <dbReference type="NCBI Taxonomy" id="188932"/>
    <lineage>
        <taxon>Bacteria</taxon>
        <taxon>Pseudomonadati</taxon>
        <taxon>Bacteroidota</taxon>
        <taxon>Sphingobacteriia</taxon>
        <taxon>Sphingobacteriales</taxon>
        <taxon>Sphingobacteriaceae</taxon>
        <taxon>Pedobacter</taxon>
    </lineage>
</organism>
<dbReference type="RefSeq" id="WP_183879444.1">
    <property type="nucleotide sequence ID" value="NZ_JACHCD010000002.1"/>
</dbReference>
<accession>A0A7W8ZJU5</accession>
<dbReference type="Proteomes" id="UP000537204">
    <property type="component" value="Unassembled WGS sequence"/>
</dbReference>
<name>A0A7W8ZJU5_9SPHI</name>
<proteinExistence type="predicted"/>
<feature type="domain" description="Signal transduction histidine kinase internal region" evidence="2">
    <location>
        <begin position="149"/>
        <end position="227"/>
    </location>
</feature>
<dbReference type="PANTHER" id="PTHR34220">
    <property type="entry name" value="SENSOR HISTIDINE KINASE YPDA"/>
    <property type="match status" value="1"/>
</dbReference>
<evidence type="ECO:0000259" key="2">
    <source>
        <dbReference type="Pfam" id="PF06580"/>
    </source>
</evidence>
<dbReference type="InterPro" id="IPR050640">
    <property type="entry name" value="Bact_2-comp_sensor_kinase"/>
</dbReference>
<evidence type="ECO:0000256" key="1">
    <source>
        <dbReference type="SAM" id="Phobius"/>
    </source>
</evidence>
<keyword evidence="1" id="KW-1133">Transmembrane helix</keyword>
<evidence type="ECO:0000313" key="3">
    <source>
        <dbReference type="EMBL" id="MBB5635098.1"/>
    </source>
</evidence>
<evidence type="ECO:0000313" key="4">
    <source>
        <dbReference type="Proteomes" id="UP000537204"/>
    </source>
</evidence>
<gene>
    <name evidence="3" type="ORF">HDE68_000983</name>
</gene>
<keyword evidence="1" id="KW-0472">Membrane</keyword>
<comment type="caution">
    <text evidence="3">The sequence shown here is derived from an EMBL/GenBank/DDBJ whole genome shotgun (WGS) entry which is preliminary data.</text>
</comment>
<dbReference type="InterPro" id="IPR010559">
    <property type="entry name" value="Sig_transdc_His_kin_internal"/>
</dbReference>
<dbReference type="GO" id="GO:0016020">
    <property type="term" value="C:membrane"/>
    <property type="evidence" value="ECO:0007669"/>
    <property type="project" value="InterPro"/>
</dbReference>